<protein>
    <recommendedName>
        <fullName evidence="3">DUF3179 domain-containing protein</fullName>
    </recommendedName>
</protein>
<dbReference type="Pfam" id="PF11376">
    <property type="entry name" value="DUF3179"/>
    <property type="match status" value="1"/>
</dbReference>
<gene>
    <name evidence="1" type="ORF">SAMN04487948_10636</name>
</gene>
<keyword evidence="2" id="KW-1185">Reference proteome</keyword>
<dbReference type="Proteomes" id="UP000199126">
    <property type="component" value="Unassembled WGS sequence"/>
</dbReference>
<evidence type="ECO:0008006" key="3">
    <source>
        <dbReference type="Google" id="ProtNLM"/>
    </source>
</evidence>
<evidence type="ECO:0000313" key="2">
    <source>
        <dbReference type="Proteomes" id="UP000199126"/>
    </source>
</evidence>
<name>A0A1H8T755_9EURY</name>
<evidence type="ECO:0000313" key="1">
    <source>
        <dbReference type="EMBL" id="SEO86404.1"/>
    </source>
</evidence>
<reference evidence="2" key="1">
    <citation type="submission" date="2016-10" db="EMBL/GenBank/DDBJ databases">
        <authorList>
            <person name="Varghese N."/>
            <person name="Submissions S."/>
        </authorList>
    </citation>
    <scope>NUCLEOTIDE SEQUENCE [LARGE SCALE GENOMIC DNA]</scope>
    <source>
        <strain evidence="2">CGMCC 1.10121</strain>
    </source>
</reference>
<organism evidence="1 2">
    <name type="scientific">Halogranum amylolyticum</name>
    <dbReference type="NCBI Taxonomy" id="660520"/>
    <lineage>
        <taxon>Archaea</taxon>
        <taxon>Methanobacteriati</taxon>
        <taxon>Methanobacteriota</taxon>
        <taxon>Stenosarchaea group</taxon>
        <taxon>Halobacteria</taxon>
        <taxon>Halobacteriales</taxon>
        <taxon>Haloferacaceae</taxon>
    </lineage>
</organism>
<dbReference type="AlphaFoldDB" id="A0A1H8T755"/>
<accession>A0A1H8T755</accession>
<dbReference type="OrthoDB" id="2731at2157"/>
<sequence>MNRRHFLTTAGFVGIAACTGCLDALRQQLGPSSAGSTQPGTPSATIYANVSLPVPRSEFRRGAAKDAIPAITAPVFAADWSSVDGVLDDDELVIGVEVGDGTRAYPLAVLNWHEVVNDDFGGPLLVTYCPLCGGGVVADRTVDGQVYTFGVSGLLWQSDLVMYDVESESLWSQLLATAIHGPSTETELTLRPSTVTTWGEWRREHPKTQVLLPPPKSETIKGWQSRDYDHDPYPGYDGSERVGVGFNQAVDDRLHPKTTVVGVTADGVARAYPLDAVEDAGVVNDTVGDLPIVVATTNAGSLVAYVRRVGGKTLNFERDGDVLVGDGSRWNLVTGTAVDGPHRGTRLAHANDRSPSFWFAWADFHPETDLFR</sequence>
<dbReference type="InterPro" id="IPR021516">
    <property type="entry name" value="DUF3179"/>
</dbReference>
<dbReference type="RefSeq" id="WP_089824787.1">
    <property type="nucleotide sequence ID" value="NZ_FODV01000006.1"/>
</dbReference>
<dbReference type="PROSITE" id="PS51257">
    <property type="entry name" value="PROKAR_LIPOPROTEIN"/>
    <property type="match status" value="1"/>
</dbReference>
<dbReference type="EMBL" id="FODV01000006">
    <property type="protein sequence ID" value="SEO86404.1"/>
    <property type="molecule type" value="Genomic_DNA"/>
</dbReference>
<proteinExistence type="predicted"/>